<dbReference type="PANTHER" id="PTHR45453">
    <property type="entry name" value="PHOSPHATE REGULON SENSOR PROTEIN PHOR"/>
    <property type="match status" value="1"/>
</dbReference>
<dbReference type="PANTHER" id="PTHR45453:SF1">
    <property type="entry name" value="PHOSPHATE REGULON SENSOR PROTEIN PHOR"/>
    <property type="match status" value="1"/>
</dbReference>
<accession>A0ABW9F6C1</accession>
<dbReference type="SMART" id="SM00387">
    <property type="entry name" value="HATPase_c"/>
    <property type="match status" value="1"/>
</dbReference>
<dbReference type="EC" id="2.7.13.3" evidence="3"/>
<comment type="subcellular location">
    <subcellularLocation>
        <location evidence="2">Membrane</location>
    </subcellularLocation>
</comment>
<dbReference type="PRINTS" id="PR00344">
    <property type="entry name" value="BCTRLSENSOR"/>
</dbReference>
<evidence type="ECO:0000259" key="9">
    <source>
        <dbReference type="PROSITE" id="PS50109"/>
    </source>
</evidence>
<evidence type="ECO:0000256" key="7">
    <source>
        <dbReference type="ARBA" id="ARBA00023012"/>
    </source>
</evidence>
<dbReference type="InterPro" id="IPR036890">
    <property type="entry name" value="HATPase_C_sf"/>
</dbReference>
<comment type="catalytic activity">
    <reaction evidence="1">
        <text>ATP + protein L-histidine = ADP + protein N-phospho-L-histidine.</text>
        <dbReference type="EC" id="2.7.13.3"/>
    </reaction>
</comment>
<protein>
    <recommendedName>
        <fullName evidence="3">histidine kinase</fullName>
        <ecNumber evidence="3">2.7.13.3</ecNumber>
    </recommendedName>
</protein>
<feature type="transmembrane region" description="Helical" evidence="8">
    <location>
        <begin position="149"/>
        <end position="170"/>
    </location>
</feature>
<dbReference type="Pfam" id="PF00512">
    <property type="entry name" value="HisKA"/>
    <property type="match status" value="1"/>
</dbReference>
<keyword evidence="11" id="KW-1185">Reference proteome</keyword>
<keyword evidence="6 10" id="KW-0418">Kinase</keyword>
<dbReference type="CDD" id="cd00075">
    <property type="entry name" value="HATPase"/>
    <property type="match status" value="1"/>
</dbReference>
<evidence type="ECO:0000256" key="6">
    <source>
        <dbReference type="ARBA" id="ARBA00022777"/>
    </source>
</evidence>
<dbReference type="InterPro" id="IPR036097">
    <property type="entry name" value="HisK_dim/P_sf"/>
</dbReference>
<evidence type="ECO:0000313" key="10">
    <source>
        <dbReference type="EMBL" id="MFM1524992.1"/>
    </source>
</evidence>
<dbReference type="RefSeq" id="WP_408126603.1">
    <property type="nucleotide sequence ID" value="NZ_JBFNFH010000009.1"/>
</dbReference>
<dbReference type="Pfam" id="PF02518">
    <property type="entry name" value="HATPase_c"/>
    <property type="match status" value="1"/>
</dbReference>
<dbReference type="SUPFAM" id="SSF47384">
    <property type="entry name" value="Homodimeric domain of signal transducing histidine kinase"/>
    <property type="match status" value="1"/>
</dbReference>
<evidence type="ECO:0000256" key="1">
    <source>
        <dbReference type="ARBA" id="ARBA00000085"/>
    </source>
</evidence>
<evidence type="ECO:0000256" key="3">
    <source>
        <dbReference type="ARBA" id="ARBA00012438"/>
    </source>
</evidence>
<keyword evidence="8" id="KW-0472">Membrane</keyword>
<dbReference type="CDD" id="cd00082">
    <property type="entry name" value="HisKA"/>
    <property type="match status" value="1"/>
</dbReference>
<organism evidence="10 11">
    <name type="scientific">Helcococcus bovis</name>
    <dbReference type="NCBI Taxonomy" id="3153252"/>
    <lineage>
        <taxon>Bacteria</taxon>
        <taxon>Bacillati</taxon>
        <taxon>Bacillota</taxon>
        <taxon>Tissierellia</taxon>
        <taxon>Tissierellales</taxon>
        <taxon>Peptoniphilaceae</taxon>
        <taxon>Helcococcus</taxon>
    </lineage>
</organism>
<keyword evidence="7" id="KW-0902">Two-component regulatory system</keyword>
<evidence type="ECO:0000256" key="8">
    <source>
        <dbReference type="SAM" id="Phobius"/>
    </source>
</evidence>
<dbReference type="PROSITE" id="PS50109">
    <property type="entry name" value="HIS_KIN"/>
    <property type="match status" value="1"/>
</dbReference>
<evidence type="ECO:0000256" key="2">
    <source>
        <dbReference type="ARBA" id="ARBA00004370"/>
    </source>
</evidence>
<reference evidence="10 11" key="1">
    <citation type="journal article" date="2024" name="Front. Microbiol.">
        <title>Pangenomic and biochemical analyses of Helcococcus ovis reveal widespread tetracycline resistance and a novel bacterial species, Helcococcus bovis.</title>
        <authorList>
            <person name="Cunha F."/>
            <person name="Zhai Y."/>
            <person name="Casaro S."/>
            <person name="Jones K.L."/>
            <person name="Hernandez M."/>
            <person name="Bisinotto R.S."/>
            <person name="Kariyawasam S."/>
            <person name="Brown M.B."/>
            <person name="Phillips A."/>
            <person name="Jeong K.C."/>
            <person name="Galvao K.N."/>
        </authorList>
    </citation>
    <scope>NUCLEOTIDE SEQUENCE [LARGE SCALE GENOMIC DNA]</scope>
    <source>
        <strain evidence="10 11">KG197</strain>
    </source>
</reference>
<dbReference type="InterPro" id="IPR005467">
    <property type="entry name" value="His_kinase_dom"/>
</dbReference>
<dbReference type="Gene3D" id="1.10.287.130">
    <property type="match status" value="1"/>
</dbReference>
<keyword evidence="8" id="KW-1133">Transmembrane helix</keyword>
<feature type="domain" description="Histidine kinase" evidence="9">
    <location>
        <begin position="232"/>
        <end position="442"/>
    </location>
</feature>
<sequence>MNLSKKLNITFISLLIFVLMLSAFTSIYTFDNKLKYYLRIQRQTEFKQIKDDITEIIKTENDLNPFLLESYSKNKSILIKYYNKDNKLLLKYDNLDYEHNKNLRSTDIVKSTYNIINANNQLAGTLEVSYIDNVYSYNKTMDVFQADIITQYVVIFIISIVIATILIVLLSKNITIPIKEIQDKTKKLIDKKYVTSDNKYDIYELDELSSNINYLSRSLKMQEQYRIDYSHDIAHELRTPITNLILHLEGIKDEIIEADKDTISMLLSETRRISSMIENLEITFNKKENFNELKIEEFDVVNLLENVSASFEPLLKEKNLKLIKIFDEGKIINSDYDKLTQIISNLISNAIKASNENGKIEIIFQSFTNRVVITISDNGIGISKDDLPHIFERFYRVDNVRNTKVSGQGLGLAITKTYVELLGFKIDVNSELGKGTEFTITM</sequence>
<dbReference type="Gene3D" id="6.10.340.10">
    <property type="match status" value="1"/>
</dbReference>
<dbReference type="EMBL" id="JBFNFH010000009">
    <property type="protein sequence ID" value="MFM1524992.1"/>
    <property type="molecule type" value="Genomic_DNA"/>
</dbReference>
<keyword evidence="5" id="KW-0808">Transferase</keyword>
<dbReference type="Gene3D" id="3.30.565.10">
    <property type="entry name" value="Histidine kinase-like ATPase, C-terminal domain"/>
    <property type="match status" value="1"/>
</dbReference>
<feature type="transmembrane region" description="Helical" evidence="8">
    <location>
        <begin position="7"/>
        <end position="30"/>
    </location>
</feature>
<proteinExistence type="predicted"/>
<keyword evidence="4" id="KW-0597">Phosphoprotein</keyword>
<dbReference type="InterPro" id="IPR004358">
    <property type="entry name" value="Sig_transdc_His_kin-like_C"/>
</dbReference>
<dbReference type="InterPro" id="IPR050351">
    <property type="entry name" value="BphY/WalK/GraS-like"/>
</dbReference>
<dbReference type="GO" id="GO:0016301">
    <property type="term" value="F:kinase activity"/>
    <property type="evidence" value="ECO:0007669"/>
    <property type="project" value="UniProtKB-KW"/>
</dbReference>
<dbReference type="SUPFAM" id="SSF55874">
    <property type="entry name" value="ATPase domain of HSP90 chaperone/DNA topoisomerase II/histidine kinase"/>
    <property type="match status" value="1"/>
</dbReference>
<comment type="caution">
    <text evidence="10">The sequence shown here is derived from an EMBL/GenBank/DDBJ whole genome shotgun (WGS) entry which is preliminary data.</text>
</comment>
<evidence type="ECO:0000313" key="11">
    <source>
        <dbReference type="Proteomes" id="UP001629536"/>
    </source>
</evidence>
<dbReference type="SMART" id="SM00388">
    <property type="entry name" value="HisKA"/>
    <property type="match status" value="1"/>
</dbReference>
<evidence type="ECO:0000256" key="5">
    <source>
        <dbReference type="ARBA" id="ARBA00022679"/>
    </source>
</evidence>
<evidence type="ECO:0000256" key="4">
    <source>
        <dbReference type="ARBA" id="ARBA00022553"/>
    </source>
</evidence>
<gene>
    <name evidence="10" type="ORF">ABGF40_04825</name>
</gene>
<keyword evidence="8" id="KW-0812">Transmembrane</keyword>
<dbReference type="Proteomes" id="UP001629536">
    <property type="component" value="Unassembled WGS sequence"/>
</dbReference>
<name>A0ABW9F6C1_9FIRM</name>
<dbReference type="InterPro" id="IPR003594">
    <property type="entry name" value="HATPase_dom"/>
</dbReference>
<dbReference type="InterPro" id="IPR003661">
    <property type="entry name" value="HisK_dim/P_dom"/>
</dbReference>